<dbReference type="InterPro" id="IPR035965">
    <property type="entry name" value="PAS-like_dom_sf"/>
</dbReference>
<evidence type="ECO:0000313" key="10">
    <source>
        <dbReference type="Proteomes" id="UP000001402"/>
    </source>
</evidence>
<feature type="compositionally biased region" description="Polar residues" evidence="6">
    <location>
        <begin position="761"/>
        <end position="770"/>
    </location>
</feature>
<dbReference type="PROSITE" id="PS50109">
    <property type="entry name" value="HIS_KIN"/>
    <property type="match status" value="1"/>
</dbReference>
<dbReference type="SUPFAM" id="SSF47384">
    <property type="entry name" value="Homodimeric domain of signal transducing histidine kinase"/>
    <property type="match status" value="1"/>
</dbReference>
<feature type="domain" description="Histidine kinase" evidence="7">
    <location>
        <begin position="973"/>
        <end position="1192"/>
    </location>
</feature>
<dbReference type="Gene3D" id="3.30.450.20">
    <property type="entry name" value="PAS domain"/>
    <property type="match status" value="1"/>
</dbReference>
<dbReference type="GO" id="GO:0000155">
    <property type="term" value="F:phosphorelay sensor kinase activity"/>
    <property type="evidence" value="ECO:0007669"/>
    <property type="project" value="InterPro"/>
</dbReference>
<evidence type="ECO:0000313" key="9">
    <source>
        <dbReference type="EMBL" id="ADU45896.1"/>
    </source>
</evidence>
<evidence type="ECO:0000256" key="3">
    <source>
        <dbReference type="ARBA" id="ARBA00022679"/>
    </source>
</evidence>
<comment type="catalytic activity">
    <reaction evidence="1">
        <text>ATP + protein L-histidine = ADP + protein N-phospho-L-histidine.</text>
        <dbReference type="EC" id="2.7.13.3"/>
    </reaction>
</comment>
<keyword evidence="5" id="KW-0902">Two-component regulatory system</keyword>
<protein>
    <recommendedName>
        <fullName evidence="2">histidine kinase</fullName>
        <ecNumber evidence="2">2.7.13.3</ecNumber>
    </recommendedName>
</protein>
<dbReference type="OrthoDB" id="9801651at2"/>
<organism evidence="9 10">
    <name type="scientific">Rhodopseudomonas palustris (strain DX-1)</name>
    <dbReference type="NCBI Taxonomy" id="652103"/>
    <lineage>
        <taxon>Bacteria</taxon>
        <taxon>Pseudomonadati</taxon>
        <taxon>Pseudomonadota</taxon>
        <taxon>Alphaproteobacteria</taxon>
        <taxon>Hyphomicrobiales</taxon>
        <taxon>Nitrobacteraceae</taxon>
        <taxon>Rhodopseudomonas</taxon>
    </lineage>
</organism>
<dbReference type="InterPro" id="IPR036097">
    <property type="entry name" value="HisK_dim/P_sf"/>
</dbReference>
<dbReference type="Pfam" id="PF13188">
    <property type="entry name" value="PAS_8"/>
    <property type="match status" value="2"/>
</dbReference>
<evidence type="ECO:0000259" key="7">
    <source>
        <dbReference type="PROSITE" id="PS50109"/>
    </source>
</evidence>
<feature type="compositionally biased region" description="Low complexity" evidence="6">
    <location>
        <begin position="593"/>
        <end position="612"/>
    </location>
</feature>
<evidence type="ECO:0000259" key="8">
    <source>
        <dbReference type="PROSITE" id="PS50112"/>
    </source>
</evidence>
<keyword evidence="4 9" id="KW-0418">Kinase</keyword>
<dbReference type="SUPFAM" id="SSF55874">
    <property type="entry name" value="ATPase domain of HSP90 chaperone/DNA topoisomerase II/histidine kinase"/>
    <property type="match status" value="1"/>
</dbReference>
<dbReference type="PANTHER" id="PTHR43711">
    <property type="entry name" value="TWO-COMPONENT HISTIDINE KINASE"/>
    <property type="match status" value="1"/>
</dbReference>
<keyword evidence="3" id="KW-0808">Transferase</keyword>
<feature type="region of interest" description="Disordered" evidence="6">
    <location>
        <begin position="569"/>
        <end position="633"/>
    </location>
</feature>
<gene>
    <name evidence="9" type="ordered locus">Rpdx1_4344</name>
</gene>
<feature type="region of interest" description="Disordered" evidence="6">
    <location>
        <begin position="672"/>
        <end position="697"/>
    </location>
</feature>
<feature type="compositionally biased region" description="Low complexity" evidence="6">
    <location>
        <begin position="417"/>
        <end position="438"/>
    </location>
</feature>
<dbReference type="Gene3D" id="3.30.565.10">
    <property type="entry name" value="Histidine kinase-like ATPase, C-terminal domain"/>
    <property type="match status" value="1"/>
</dbReference>
<dbReference type="Pfam" id="PF02518">
    <property type="entry name" value="HATPase_c"/>
    <property type="match status" value="1"/>
</dbReference>
<dbReference type="KEGG" id="rpx:Rpdx1_4344"/>
<accession>E6VN28</accession>
<dbReference type="eggNOG" id="COG2205">
    <property type="taxonomic scope" value="Bacteria"/>
</dbReference>
<dbReference type="SMART" id="SM00387">
    <property type="entry name" value="HATPase_c"/>
    <property type="match status" value="1"/>
</dbReference>
<dbReference type="SUPFAM" id="SSF55785">
    <property type="entry name" value="PYP-like sensor domain (PAS domain)"/>
    <property type="match status" value="2"/>
</dbReference>
<proteinExistence type="predicted"/>
<evidence type="ECO:0000256" key="5">
    <source>
        <dbReference type="ARBA" id="ARBA00023012"/>
    </source>
</evidence>
<dbReference type="BioCyc" id="RPAL652103:RPDX1_RS21470-MONOMER"/>
<dbReference type="CDD" id="cd00130">
    <property type="entry name" value="PAS"/>
    <property type="match status" value="1"/>
</dbReference>
<dbReference type="InterPro" id="IPR050736">
    <property type="entry name" value="Sensor_HK_Regulatory"/>
</dbReference>
<dbReference type="STRING" id="652103.Rpdx1_4344"/>
<dbReference type="CDD" id="cd00082">
    <property type="entry name" value="HisKA"/>
    <property type="match status" value="1"/>
</dbReference>
<dbReference type="PROSITE" id="PS50112">
    <property type="entry name" value="PAS"/>
    <property type="match status" value="1"/>
</dbReference>
<dbReference type="EMBL" id="CP002418">
    <property type="protein sequence ID" value="ADU45896.1"/>
    <property type="molecule type" value="Genomic_DNA"/>
</dbReference>
<name>E6VN28_RHOPX</name>
<dbReference type="InterPro" id="IPR005467">
    <property type="entry name" value="His_kinase_dom"/>
</dbReference>
<dbReference type="InterPro" id="IPR000014">
    <property type="entry name" value="PAS"/>
</dbReference>
<dbReference type="InterPro" id="IPR003661">
    <property type="entry name" value="HisK_dim/P_dom"/>
</dbReference>
<feature type="region of interest" description="Disordered" evidence="6">
    <location>
        <begin position="753"/>
        <end position="773"/>
    </location>
</feature>
<dbReference type="Pfam" id="PF00512">
    <property type="entry name" value="HisKA"/>
    <property type="match status" value="1"/>
</dbReference>
<evidence type="ECO:0000256" key="6">
    <source>
        <dbReference type="SAM" id="MobiDB-lite"/>
    </source>
</evidence>
<feature type="domain" description="PAS" evidence="8">
    <location>
        <begin position="829"/>
        <end position="899"/>
    </location>
</feature>
<feature type="region of interest" description="Disordered" evidence="6">
    <location>
        <begin position="342"/>
        <end position="450"/>
    </location>
</feature>
<dbReference type="CDD" id="cd00075">
    <property type="entry name" value="HATPase"/>
    <property type="match status" value="1"/>
</dbReference>
<dbReference type="InterPro" id="IPR003594">
    <property type="entry name" value="HATPase_dom"/>
</dbReference>
<dbReference type="HOGENOM" id="CLU_000445_23_0_5"/>
<dbReference type="Gene3D" id="1.10.287.130">
    <property type="match status" value="1"/>
</dbReference>
<reference evidence="9" key="1">
    <citation type="submission" date="2010-12" db="EMBL/GenBank/DDBJ databases">
        <title>Complete sequence of Rhodopseudomonas palustris DX-1.</title>
        <authorList>
            <consortium name="US DOE Joint Genome Institute"/>
            <person name="Lucas S."/>
            <person name="Copeland A."/>
            <person name="Lapidus A."/>
            <person name="Cheng J.-F."/>
            <person name="Goodwin L."/>
            <person name="Pitluck S."/>
            <person name="Misra M."/>
            <person name="Chertkov O."/>
            <person name="Detter J.C."/>
            <person name="Han C."/>
            <person name="Tapia R."/>
            <person name="Land M."/>
            <person name="Hauser L."/>
            <person name="Kyrpides N."/>
            <person name="Ivanova N."/>
            <person name="Ovchinnikova G."/>
            <person name="Logan B."/>
            <person name="Oda Y."/>
            <person name="Harwood C."/>
            <person name="Woyke T."/>
        </authorList>
    </citation>
    <scope>NUCLEOTIDE SEQUENCE [LARGE SCALE GENOMIC DNA]</scope>
    <source>
        <strain evidence="9">DX-1</strain>
    </source>
</reference>
<dbReference type="NCBIfam" id="TIGR00229">
    <property type="entry name" value="sensory_box"/>
    <property type="match status" value="1"/>
</dbReference>
<dbReference type="EC" id="2.7.13.3" evidence="2"/>
<dbReference type="SMART" id="SM00091">
    <property type="entry name" value="PAS"/>
    <property type="match status" value="4"/>
</dbReference>
<dbReference type="SMART" id="SM00388">
    <property type="entry name" value="HisKA"/>
    <property type="match status" value="1"/>
</dbReference>
<dbReference type="Pfam" id="PF00989">
    <property type="entry name" value="PAS"/>
    <property type="match status" value="1"/>
</dbReference>
<dbReference type="PANTHER" id="PTHR43711:SF26">
    <property type="entry name" value="SENSOR HISTIDINE KINASE RCSC"/>
    <property type="match status" value="1"/>
</dbReference>
<feature type="compositionally biased region" description="Basic and acidic residues" evidence="6">
    <location>
        <begin position="228"/>
        <end position="248"/>
    </location>
</feature>
<dbReference type="Proteomes" id="UP000001402">
    <property type="component" value="Chromosome"/>
</dbReference>
<dbReference type="GO" id="GO:0006355">
    <property type="term" value="P:regulation of DNA-templated transcription"/>
    <property type="evidence" value="ECO:0007669"/>
    <property type="project" value="InterPro"/>
</dbReference>
<evidence type="ECO:0000256" key="4">
    <source>
        <dbReference type="ARBA" id="ARBA00022777"/>
    </source>
</evidence>
<dbReference type="AlphaFoldDB" id="E6VN28"/>
<dbReference type="InterPro" id="IPR013767">
    <property type="entry name" value="PAS_fold"/>
</dbReference>
<sequence length="1195" mass="125856">MSNWDFQLRGVDDPRLAVHATRTLPAWLWSIDGSRVLWANPVAARLFGAANASELAGRSFRPADPHRRQVAQLAVKLPPNGATRLERLRGFGAPLGALVTCACTRLGFADGSAGVLVAATESIGRPMPLIDRLRGLVEGVDTPIAAFASDGLFVGSSAAARTLLGFRNLSEAGLDQARADALRLGRAETPIGLGHLVLQRVGSGADVGLIALLAPGTTTEPAPQPKGKSPEPQHRTDSDPQQETEHPAAAETPVEPPPQSEPTVEAPQATEEASRLTVVVTEAKDESGESQQSVESEIIPAPATDQQPAKIEAASAEPDYETFAILSEAPAEFTLLGDVAPAVEVRPAPPEPQVDEVDTNAPQSQPADPVEEPAAEVVPTDEPVAPGPIGEPSPYIEAVADEPASPQAAENEHRPATEQSAAPEPAAAEPSATEAPSAVDTMPEPPAPRRHPLRFVWQIDRDGRLAIASDEFLRLIGPHTAANLGERWSEAAVRLGLDPDHRVTAALATRHTWSGITLQWPADGTALRLPIEMSGLPVQDQGGAFAGYRGFGVCRDLAALDQLAALRRHAPHEPSPRPQPLSADRTSHDDASDQAPALDPLLNPLDTPVDTPKNVLPFRPANDTRAPSLTPGENSAFHELAQQLAARLASETPPTSEAPSIVDDETALEPEMAPSQVPDAPSADRVAPTPSPASGAGARDRLLLDLMPVGVLIYRLDRLLYANSAFLARMGFPSVAALEEAGGLDALYVDSGVGDSSSSSETGTPITITAAQGGDAAPTEARLFTIAWDGDQALALICSAATAPIAVPELPFAPTTAIEDAPSAVGAANAEELGAILDTTAEGVLMFDEAGQISAANRSAEALFGHDGDALVAHNLIELFAPESRAAVLDYLDSIKSGRAQSVLDHGLEALGQVREGGLFPLSMTIGRTRADGPNFFAVFRDLSQVQRTETELSQARRLAERAAGAKADVLARLSHEIRAPLNAIIGFAEVMIEERFGPLGNERYVDYMKDIRASGERVIGIVDDLLDLSRIETGKLDLAFASVNLNELVEQSVAVMQPRANRERIIIRTSLAHLLPAVVADAQALRQIIMNLIGTSIHLANAGGQVIVSTALSDVGEVMLRIRDTGSRLNDDELAAALQPFRTPAPSDRTEAAGVSLSLTKALVEANRATFHIKSAPQSGTLIEVVFAHAPATV</sequence>
<evidence type="ECO:0000256" key="2">
    <source>
        <dbReference type="ARBA" id="ARBA00012438"/>
    </source>
</evidence>
<feature type="region of interest" description="Disordered" evidence="6">
    <location>
        <begin position="216"/>
        <end position="314"/>
    </location>
</feature>
<dbReference type="InterPro" id="IPR036890">
    <property type="entry name" value="HATPase_C_sf"/>
</dbReference>
<evidence type="ECO:0000256" key="1">
    <source>
        <dbReference type="ARBA" id="ARBA00000085"/>
    </source>
</evidence>